<evidence type="ECO:0000313" key="2">
    <source>
        <dbReference type="EMBL" id="KAK6921071.1"/>
    </source>
</evidence>
<dbReference type="Proteomes" id="UP001370490">
    <property type="component" value="Unassembled WGS sequence"/>
</dbReference>
<keyword evidence="1" id="KW-0812">Transmembrane</keyword>
<dbReference type="PANTHER" id="PTHR31170">
    <property type="entry name" value="BNAC04G53230D PROTEIN"/>
    <property type="match status" value="1"/>
</dbReference>
<dbReference type="PANTHER" id="PTHR31170:SF25">
    <property type="entry name" value="BNAA09G04570D PROTEIN"/>
    <property type="match status" value="1"/>
</dbReference>
<keyword evidence="3" id="KW-1185">Reference proteome</keyword>
<feature type="transmembrane region" description="Helical" evidence="1">
    <location>
        <begin position="528"/>
        <end position="550"/>
    </location>
</feature>
<dbReference type="Pfam" id="PF03140">
    <property type="entry name" value="DUF247"/>
    <property type="match status" value="1"/>
</dbReference>
<evidence type="ECO:0000256" key="1">
    <source>
        <dbReference type="SAM" id="Phobius"/>
    </source>
</evidence>
<accession>A0AAN8V0E9</accession>
<evidence type="ECO:0000313" key="3">
    <source>
        <dbReference type="Proteomes" id="UP001370490"/>
    </source>
</evidence>
<sequence>MSLLPLTRTPSKLKRSRSLGEIVLPSNLQHHRPDVQSQLNHFRQQNLPDVLLISSVPLPEKVIVKNENPPRINDVPNKINNIVEHEKSENKPLDWAIDIQKKLSKDLPYQAGHSIFKVPRSLRKLQPDVFTPQVVSIGPYHRQNVELQDMKYHKRRILQHVFDRTGHQPKFFVLAIFQLKEELRQQYEVPNKFPDDQKFLEMMLLDACFVLELFNAFANGAKYCGYSPKDPIFSSGGISPFIQRDLLMIENQIPLIVLEQLSSLVWRPRRNLNSVREIALKFFESIIPGRSQNQHIQLENPSQPHQHLLDIVRCALQPSQPQPIPLSQARDCQLNPLDIACCFLENSFCFLCQTLPMLICCKCKVEDTEQQRKIMHSVTRLRGAGIKFRKHKKAHTFMDIEYKNKTLYVPPLVIHGSTKTLFLNLMAFEQYYSGCESHVTSYVSFMDGLIDSPIDVQHLKEKGIIEHGFGCEEDVSTLINNLRKEIVYDPNNHYLMKIAKRLNTDFQDKRNAWKTTLKHEYFKDPWKIISLVAATFLILLTLAQTLYTILGYHHPIH</sequence>
<dbReference type="EMBL" id="JBAMMX010000020">
    <property type="protein sequence ID" value="KAK6921071.1"/>
    <property type="molecule type" value="Genomic_DNA"/>
</dbReference>
<gene>
    <name evidence="2" type="ORF">RJ641_014749</name>
</gene>
<organism evidence="2 3">
    <name type="scientific">Dillenia turbinata</name>
    <dbReference type="NCBI Taxonomy" id="194707"/>
    <lineage>
        <taxon>Eukaryota</taxon>
        <taxon>Viridiplantae</taxon>
        <taxon>Streptophyta</taxon>
        <taxon>Embryophyta</taxon>
        <taxon>Tracheophyta</taxon>
        <taxon>Spermatophyta</taxon>
        <taxon>Magnoliopsida</taxon>
        <taxon>eudicotyledons</taxon>
        <taxon>Gunneridae</taxon>
        <taxon>Pentapetalae</taxon>
        <taxon>Dilleniales</taxon>
        <taxon>Dilleniaceae</taxon>
        <taxon>Dillenia</taxon>
    </lineage>
</organism>
<dbReference type="InterPro" id="IPR004158">
    <property type="entry name" value="DUF247_pln"/>
</dbReference>
<proteinExistence type="predicted"/>
<protein>
    <submittedName>
        <fullName evidence="2">Uncharacterized protein</fullName>
    </submittedName>
</protein>
<reference evidence="2 3" key="1">
    <citation type="submission" date="2023-12" db="EMBL/GenBank/DDBJ databases">
        <title>A high-quality genome assembly for Dillenia turbinata (Dilleniales).</title>
        <authorList>
            <person name="Chanderbali A."/>
        </authorList>
    </citation>
    <scope>NUCLEOTIDE SEQUENCE [LARGE SCALE GENOMIC DNA]</scope>
    <source>
        <strain evidence="2">LSX21</strain>
        <tissue evidence="2">Leaf</tissue>
    </source>
</reference>
<name>A0AAN8V0E9_9MAGN</name>
<comment type="caution">
    <text evidence="2">The sequence shown here is derived from an EMBL/GenBank/DDBJ whole genome shotgun (WGS) entry which is preliminary data.</text>
</comment>
<keyword evidence="1" id="KW-0472">Membrane</keyword>
<keyword evidence="1" id="KW-1133">Transmembrane helix</keyword>
<dbReference type="AlphaFoldDB" id="A0AAN8V0E9"/>